<keyword evidence="3" id="KW-1185">Reference proteome</keyword>
<evidence type="ECO:0000256" key="1">
    <source>
        <dbReference type="SAM" id="MobiDB-lite"/>
    </source>
</evidence>
<proteinExistence type="predicted"/>
<reference evidence="2 3" key="1">
    <citation type="submission" date="2011-02" db="EMBL/GenBank/DDBJ databases">
        <title>The Genome Sequence of Sphaeroforma arctica JP610.</title>
        <authorList>
            <consortium name="The Broad Institute Genome Sequencing Platform"/>
            <person name="Russ C."/>
            <person name="Cuomo C."/>
            <person name="Young S.K."/>
            <person name="Zeng Q."/>
            <person name="Gargeya S."/>
            <person name="Alvarado L."/>
            <person name="Berlin A."/>
            <person name="Chapman S.B."/>
            <person name="Chen Z."/>
            <person name="Freedman E."/>
            <person name="Gellesch M."/>
            <person name="Goldberg J."/>
            <person name="Griggs A."/>
            <person name="Gujja S."/>
            <person name="Heilman E."/>
            <person name="Heiman D."/>
            <person name="Howarth C."/>
            <person name="Mehta T."/>
            <person name="Neiman D."/>
            <person name="Pearson M."/>
            <person name="Roberts A."/>
            <person name="Saif S."/>
            <person name="Shea T."/>
            <person name="Shenoy N."/>
            <person name="Sisk P."/>
            <person name="Stolte C."/>
            <person name="Sykes S."/>
            <person name="White J."/>
            <person name="Yandava C."/>
            <person name="Burger G."/>
            <person name="Gray M.W."/>
            <person name="Holland P.W.H."/>
            <person name="King N."/>
            <person name="Lang F.B.F."/>
            <person name="Roger A.J."/>
            <person name="Ruiz-Trillo I."/>
            <person name="Haas B."/>
            <person name="Nusbaum C."/>
            <person name="Birren B."/>
        </authorList>
    </citation>
    <scope>NUCLEOTIDE SEQUENCE [LARGE SCALE GENOMIC DNA]</scope>
    <source>
        <strain evidence="2 3">JP610</strain>
    </source>
</reference>
<dbReference type="Proteomes" id="UP000054560">
    <property type="component" value="Unassembled WGS sequence"/>
</dbReference>
<dbReference type="EMBL" id="KQ242846">
    <property type="protein sequence ID" value="KNC77091.1"/>
    <property type="molecule type" value="Genomic_DNA"/>
</dbReference>
<sequence>MPFTTHSNDRDQTSGIQKLLGKEIGKNVGDLFKKNTSILNLTPSEYLASINKRNVPGDTDDPALDTTDLFS</sequence>
<gene>
    <name evidence="2" type="ORF">SARC_10440</name>
</gene>
<feature type="region of interest" description="Disordered" evidence="1">
    <location>
        <begin position="51"/>
        <end position="71"/>
    </location>
</feature>
<organism evidence="2 3">
    <name type="scientific">Sphaeroforma arctica JP610</name>
    <dbReference type="NCBI Taxonomy" id="667725"/>
    <lineage>
        <taxon>Eukaryota</taxon>
        <taxon>Ichthyosporea</taxon>
        <taxon>Ichthyophonida</taxon>
        <taxon>Sphaeroforma</taxon>
    </lineage>
</organism>
<protein>
    <submittedName>
        <fullName evidence="2">Uncharacterized protein</fullName>
    </submittedName>
</protein>
<name>A0A0L0FKW2_9EUKA</name>
<evidence type="ECO:0000313" key="3">
    <source>
        <dbReference type="Proteomes" id="UP000054560"/>
    </source>
</evidence>
<accession>A0A0L0FKW2</accession>
<dbReference type="RefSeq" id="XP_014150993.1">
    <property type="nucleotide sequence ID" value="XM_014295518.1"/>
</dbReference>
<dbReference type="GeneID" id="25910944"/>
<evidence type="ECO:0000313" key="2">
    <source>
        <dbReference type="EMBL" id="KNC77091.1"/>
    </source>
</evidence>
<dbReference type="OrthoDB" id="2215036at2759"/>
<dbReference type="AlphaFoldDB" id="A0A0L0FKW2"/>